<dbReference type="RefSeq" id="WP_406608433.1">
    <property type="nucleotide sequence ID" value="NZ_PFKO01000358.1"/>
</dbReference>
<accession>A0A2M7PLR8</accession>
<protein>
    <recommendedName>
        <fullName evidence="4">DNA-binding protein</fullName>
    </recommendedName>
</protein>
<evidence type="ECO:0008006" key="4">
    <source>
        <dbReference type="Google" id="ProtNLM"/>
    </source>
</evidence>
<evidence type="ECO:0000256" key="1">
    <source>
        <dbReference type="SAM" id="MobiDB-lite"/>
    </source>
</evidence>
<gene>
    <name evidence="2" type="ORF">COZ07_09815</name>
</gene>
<dbReference type="EMBL" id="PFKO01000358">
    <property type="protein sequence ID" value="PIY31292.1"/>
    <property type="molecule type" value="Genomic_DNA"/>
</dbReference>
<evidence type="ECO:0000313" key="2">
    <source>
        <dbReference type="EMBL" id="PIY31292.1"/>
    </source>
</evidence>
<organism evidence="2 3">
    <name type="scientific">Candidatus Infernicultor aquiphilus</name>
    <dbReference type="NCBI Taxonomy" id="1805029"/>
    <lineage>
        <taxon>Bacteria</taxon>
        <taxon>Pseudomonadati</taxon>
        <taxon>Atribacterota</taxon>
        <taxon>Candidatus Phoenicimicrobiia</taxon>
        <taxon>Candidatus Pheonicimicrobiales</taxon>
        <taxon>Candidatus Phoenicimicrobiaceae</taxon>
        <taxon>Candidatus Infernicultor</taxon>
    </lineage>
</organism>
<proteinExistence type="predicted"/>
<dbReference type="Proteomes" id="UP000230646">
    <property type="component" value="Unassembled WGS sequence"/>
</dbReference>
<comment type="caution">
    <text evidence="2">The sequence shown here is derived from an EMBL/GenBank/DDBJ whole genome shotgun (WGS) entry which is preliminary data.</text>
</comment>
<dbReference type="AlphaFoldDB" id="A0A2M7PLR8"/>
<sequence>MDETNEKWLTPNKVIVLGLVPFGYGALIDRLKSGEIKSVLTRGHFYTKEEWIEDYLENNKKGKKNGRNKKINDRERAS</sequence>
<reference evidence="2 3" key="1">
    <citation type="submission" date="2017-09" db="EMBL/GenBank/DDBJ databases">
        <title>Depth-based differentiation of microbial function through sediment-hosted aquifers and enrichment of novel symbionts in the deep terrestrial subsurface.</title>
        <authorList>
            <person name="Probst A.J."/>
            <person name="Ladd B."/>
            <person name="Jarett J.K."/>
            <person name="Geller-Mcgrath D.E."/>
            <person name="Sieber C.M."/>
            <person name="Emerson J.B."/>
            <person name="Anantharaman K."/>
            <person name="Thomas B.C."/>
            <person name="Malmstrom R."/>
            <person name="Stieglmeier M."/>
            <person name="Klingl A."/>
            <person name="Woyke T."/>
            <person name="Ryan C.M."/>
            <person name="Banfield J.F."/>
        </authorList>
    </citation>
    <scope>NUCLEOTIDE SEQUENCE [LARGE SCALE GENOMIC DNA]</scope>
    <source>
        <strain evidence="2">CG_4_10_14_3_um_filter_34_13</strain>
    </source>
</reference>
<feature type="region of interest" description="Disordered" evidence="1">
    <location>
        <begin position="57"/>
        <end position="78"/>
    </location>
</feature>
<name>A0A2M7PLR8_9BACT</name>
<evidence type="ECO:0000313" key="3">
    <source>
        <dbReference type="Proteomes" id="UP000230646"/>
    </source>
</evidence>